<dbReference type="Gene3D" id="1.20.1420.30">
    <property type="entry name" value="NCX, central ion-binding region"/>
    <property type="match status" value="2"/>
</dbReference>
<dbReference type="EMBL" id="UINC01051113">
    <property type="protein sequence ID" value="SVB64874.1"/>
    <property type="molecule type" value="Genomic_DNA"/>
</dbReference>
<evidence type="ECO:0000256" key="4">
    <source>
        <dbReference type="ARBA" id="ARBA00023136"/>
    </source>
</evidence>
<feature type="transmembrane region" description="Helical" evidence="5">
    <location>
        <begin position="6"/>
        <end position="25"/>
    </location>
</feature>
<proteinExistence type="predicted"/>
<dbReference type="GO" id="GO:0008273">
    <property type="term" value="F:calcium, potassium:sodium antiporter activity"/>
    <property type="evidence" value="ECO:0007669"/>
    <property type="project" value="TreeGrafter"/>
</dbReference>
<evidence type="ECO:0000256" key="3">
    <source>
        <dbReference type="ARBA" id="ARBA00022989"/>
    </source>
</evidence>
<dbReference type="GO" id="GO:0005886">
    <property type="term" value="C:plasma membrane"/>
    <property type="evidence" value="ECO:0007669"/>
    <property type="project" value="TreeGrafter"/>
</dbReference>
<feature type="transmembrane region" description="Helical" evidence="5">
    <location>
        <begin position="176"/>
        <end position="195"/>
    </location>
</feature>
<dbReference type="AlphaFoldDB" id="A0A382FR71"/>
<feature type="transmembrane region" description="Helical" evidence="5">
    <location>
        <begin position="301"/>
        <end position="319"/>
    </location>
</feature>
<feature type="transmembrane region" description="Helical" evidence="5">
    <location>
        <begin position="37"/>
        <end position="64"/>
    </location>
</feature>
<feature type="transmembrane region" description="Helical" evidence="5">
    <location>
        <begin position="237"/>
        <end position="259"/>
    </location>
</feature>
<feature type="domain" description="Sodium/calcium exchanger membrane region" evidence="6">
    <location>
        <begin position="176"/>
        <end position="321"/>
    </location>
</feature>
<dbReference type="GO" id="GO:0006874">
    <property type="term" value="P:intracellular calcium ion homeostasis"/>
    <property type="evidence" value="ECO:0007669"/>
    <property type="project" value="TreeGrafter"/>
</dbReference>
<protein>
    <recommendedName>
        <fullName evidence="6">Sodium/calcium exchanger membrane region domain-containing protein</fullName>
    </recommendedName>
</protein>
<feature type="transmembrane region" description="Helical" evidence="5">
    <location>
        <begin position="70"/>
        <end position="93"/>
    </location>
</feature>
<feature type="domain" description="Sodium/calcium exchanger membrane region" evidence="6">
    <location>
        <begin position="7"/>
        <end position="147"/>
    </location>
</feature>
<keyword evidence="2 5" id="KW-0812">Transmembrane</keyword>
<feature type="transmembrane region" description="Helical" evidence="5">
    <location>
        <begin position="128"/>
        <end position="148"/>
    </location>
</feature>
<evidence type="ECO:0000313" key="7">
    <source>
        <dbReference type="EMBL" id="SVB64874.1"/>
    </source>
</evidence>
<dbReference type="Pfam" id="PF01699">
    <property type="entry name" value="Na_Ca_ex"/>
    <property type="match status" value="2"/>
</dbReference>
<gene>
    <name evidence="7" type="ORF">METZ01_LOCUS217728</name>
</gene>
<sequence>MILLFPIISLVAGFIFIYLSADSFTDNSARIASIYKISPLLIGILILGFGTSAPEMIVSALAAFKDHPELAVGNAFGSNIFNIALVLGITAIIKPIEVKWKSIKKEWRVLLGFMLIAGFLLWNDSDLSFFDGSILLGLLVAFLVYTYYISKKDDHEFDNLPSNVDSSQKWRTWRNLIISLTILLVSAQCIVYGGINIAEYFGVPDLIIGITLVALGTSIPELAVSLRGVFKNQHEMVVGNIIGSNIFNTVAVLAIPGLISTSAISLPKELFYRDSIFMLVLTVLLGLSISRSLSGKRKNQISRFEGAGFIVILCVYLYILF</sequence>
<dbReference type="InterPro" id="IPR044880">
    <property type="entry name" value="NCX_ion-bd_dom_sf"/>
</dbReference>
<keyword evidence="4 5" id="KW-0472">Membrane</keyword>
<evidence type="ECO:0000256" key="5">
    <source>
        <dbReference type="SAM" id="Phobius"/>
    </source>
</evidence>
<dbReference type="GO" id="GO:0005262">
    <property type="term" value="F:calcium channel activity"/>
    <property type="evidence" value="ECO:0007669"/>
    <property type="project" value="TreeGrafter"/>
</dbReference>
<name>A0A382FR71_9ZZZZ</name>
<dbReference type="PANTHER" id="PTHR10846">
    <property type="entry name" value="SODIUM/POTASSIUM/CALCIUM EXCHANGER"/>
    <property type="match status" value="1"/>
</dbReference>
<accession>A0A382FR71</accession>
<evidence type="ECO:0000259" key="6">
    <source>
        <dbReference type="Pfam" id="PF01699"/>
    </source>
</evidence>
<reference evidence="7" key="1">
    <citation type="submission" date="2018-05" db="EMBL/GenBank/DDBJ databases">
        <authorList>
            <person name="Lanie J.A."/>
            <person name="Ng W.-L."/>
            <person name="Kazmierczak K.M."/>
            <person name="Andrzejewski T.M."/>
            <person name="Davidsen T.M."/>
            <person name="Wayne K.J."/>
            <person name="Tettelin H."/>
            <person name="Glass J.I."/>
            <person name="Rusch D."/>
            <person name="Podicherti R."/>
            <person name="Tsui H.-C.T."/>
            <person name="Winkler M.E."/>
        </authorList>
    </citation>
    <scope>NUCLEOTIDE SEQUENCE</scope>
</reference>
<evidence type="ECO:0000256" key="2">
    <source>
        <dbReference type="ARBA" id="ARBA00022692"/>
    </source>
</evidence>
<dbReference type="NCBIfam" id="TIGR00367">
    <property type="entry name" value="calcium/sodium antiporter"/>
    <property type="match status" value="1"/>
</dbReference>
<feature type="transmembrane region" description="Helical" evidence="5">
    <location>
        <begin position="271"/>
        <end position="289"/>
    </location>
</feature>
<keyword evidence="3 5" id="KW-1133">Transmembrane helix</keyword>
<dbReference type="PANTHER" id="PTHR10846:SF8">
    <property type="entry name" value="INNER MEMBRANE PROTEIN YRBG"/>
    <property type="match status" value="1"/>
</dbReference>
<dbReference type="InterPro" id="IPR004837">
    <property type="entry name" value="NaCa_Exmemb"/>
</dbReference>
<dbReference type="InterPro" id="IPR004481">
    <property type="entry name" value="K/Na/Ca-exchanger"/>
</dbReference>
<comment type="subcellular location">
    <subcellularLocation>
        <location evidence="1">Membrane</location>
        <topology evidence="1">Multi-pass membrane protein</topology>
    </subcellularLocation>
</comment>
<evidence type="ECO:0000256" key="1">
    <source>
        <dbReference type="ARBA" id="ARBA00004141"/>
    </source>
</evidence>
<organism evidence="7">
    <name type="scientific">marine metagenome</name>
    <dbReference type="NCBI Taxonomy" id="408172"/>
    <lineage>
        <taxon>unclassified sequences</taxon>
        <taxon>metagenomes</taxon>
        <taxon>ecological metagenomes</taxon>
    </lineage>
</organism>
<feature type="transmembrane region" description="Helical" evidence="5">
    <location>
        <begin position="105"/>
        <end position="122"/>
    </location>
</feature>
<feature type="transmembrane region" description="Helical" evidence="5">
    <location>
        <begin position="207"/>
        <end position="230"/>
    </location>
</feature>